<feature type="compositionally biased region" description="Basic and acidic residues" evidence="1">
    <location>
        <begin position="226"/>
        <end position="237"/>
    </location>
</feature>
<keyword evidence="2" id="KW-0732">Signal</keyword>
<dbReference type="AlphaFoldDB" id="A0A1B6BYG3"/>
<evidence type="ECO:0008006" key="4">
    <source>
        <dbReference type="Google" id="ProtNLM"/>
    </source>
</evidence>
<sequence length="251" mass="27423">FSFKAGIPILGLLYVLSLTEAGYFQKPIHIGTFTGDPSKYPVKIIKVTKTVAVPIPYPVPVPKDVHVPVSVPQPIPYPVPQPIPVEITKPVVIPHPVPVEVPKPYAVPHPVPIQQAVATPPEYLVPPQYNQESSGDYQGYVSYGGPSNYDYSNGYQGVAYQLPPQSGDYGQYLLQTGYSPAYSNYATSGTNEYPINTGSANHLGDPSGNSYYGTYSSDNGYPSQNYEKENQNYDSVHEGSNSIDNSNDRKY</sequence>
<feature type="region of interest" description="Disordered" evidence="1">
    <location>
        <begin position="209"/>
        <end position="251"/>
    </location>
</feature>
<organism evidence="3">
    <name type="scientific">Clastoptera arizonana</name>
    <name type="common">Arizona spittle bug</name>
    <dbReference type="NCBI Taxonomy" id="38151"/>
    <lineage>
        <taxon>Eukaryota</taxon>
        <taxon>Metazoa</taxon>
        <taxon>Ecdysozoa</taxon>
        <taxon>Arthropoda</taxon>
        <taxon>Hexapoda</taxon>
        <taxon>Insecta</taxon>
        <taxon>Pterygota</taxon>
        <taxon>Neoptera</taxon>
        <taxon>Paraneoptera</taxon>
        <taxon>Hemiptera</taxon>
        <taxon>Auchenorrhyncha</taxon>
        <taxon>Cercopoidea</taxon>
        <taxon>Clastopteridae</taxon>
        <taxon>Clastoptera</taxon>
    </lineage>
</organism>
<proteinExistence type="predicted"/>
<accession>A0A1B6BYG3</accession>
<name>A0A1B6BYG3_9HEMI</name>
<evidence type="ECO:0000256" key="1">
    <source>
        <dbReference type="SAM" id="MobiDB-lite"/>
    </source>
</evidence>
<feature type="compositionally biased region" description="Polar residues" evidence="1">
    <location>
        <begin position="209"/>
        <end position="225"/>
    </location>
</feature>
<feature type="chain" id="PRO_5008579956" description="DUF4794 domain-containing protein" evidence="2">
    <location>
        <begin position="22"/>
        <end position="251"/>
    </location>
</feature>
<feature type="non-terminal residue" evidence="3">
    <location>
        <position position="1"/>
    </location>
</feature>
<reference evidence="3" key="1">
    <citation type="submission" date="2015-12" db="EMBL/GenBank/DDBJ databases">
        <title>De novo transcriptome assembly of four potential Pierce s Disease insect vectors from Arizona vineyards.</title>
        <authorList>
            <person name="Tassone E.E."/>
        </authorList>
    </citation>
    <scope>NUCLEOTIDE SEQUENCE</scope>
</reference>
<feature type="signal peptide" evidence="2">
    <location>
        <begin position="1"/>
        <end position="21"/>
    </location>
</feature>
<evidence type="ECO:0000256" key="2">
    <source>
        <dbReference type="SAM" id="SignalP"/>
    </source>
</evidence>
<protein>
    <recommendedName>
        <fullName evidence="4">DUF4794 domain-containing protein</fullName>
    </recommendedName>
</protein>
<evidence type="ECO:0000313" key="3">
    <source>
        <dbReference type="EMBL" id="JAS06301.1"/>
    </source>
</evidence>
<dbReference type="EMBL" id="GEDC01030997">
    <property type="protein sequence ID" value="JAS06301.1"/>
    <property type="molecule type" value="Transcribed_RNA"/>
</dbReference>
<gene>
    <name evidence="3" type="ORF">g.45491</name>
</gene>